<organism evidence="1 2">
    <name type="scientific">Coccomyxa viridis</name>
    <dbReference type="NCBI Taxonomy" id="1274662"/>
    <lineage>
        <taxon>Eukaryota</taxon>
        <taxon>Viridiplantae</taxon>
        <taxon>Chlorophyta</taxon>
        <taxon>core chlorophytes</taxon>
        <taxon>Trebouxiophyceae</taxon>
        <taxon>Trebouxiophyceae incertae sedis</taxon>
        <taxon>Coccomyxaceae</taxon>
        <taxon>Coccomyxa</taxon>
    </lineage>
</organism>
<evidence type="ECO:0000313" key="1">
    <source>
        <dbReference type="EMBL" id="CAK0778531.1"/>
    </source>
</evidence>
<dbReference type="AlphaFoldDB" id="A0AAV1I6I2"/>
<dbReference type="SUPFAM" id="SSF75005">
    <property type="entry name" value="Arabinanase/levansucrase/invertase"/>
    <property type="match status" value="1"/>
</dbReference>
<dbReference type="Gene3D" id="2.115.10.20">
    <property type="entry name" value="Glycosyl hydrolase domain, family 43"/>
    <property type="match status" value="1"/>
</dbReference>
<proteinExistence type="predicted"/>
<reference evidence="1 2" key="1">
    <citation type="submission" date="2023-10" db="EMBL/GenBank/DDBJ databases">
        <authorList>
            <person name="Maclean D."/>
            <person name="Macfadyen A."/>
        </authorList>
    </citation>
    <scope>NUCLEOTIDE SEQUENCE [LARGE SCALE GENOMIC DNA]</scope>
</reference>
<sequence>MRSLDAKLFDLPLNDPKSSVRVYNPCIGSDGRGGYVLSARATTLHKCGSTAAWLWRAITKRKVMSSLVIGQVGPRFYKQAKIAVTELAPVTNILGCPMWFGFEDPRIVNLGGVVYLLASFRNKDCMYQMCLFVLEGTQVKRQIEIASPSPKTHEKNWMPFKAVGKRLLAVYQSAPHTIVEIDTVKGGSKIAFQTPNKTAQLDGARGSCSPIPVGSQFLAMVHRRGRGAAFHEYTHQFYTFEKKAPYRVTSTSDSWVFNHTGKMHIEFACGMIVIGKDLVITYGEDDCYSRAAVLPLTKVMASLTPC</sequence>
<dbReference type="Proteomes" id="UP001314263">
    <property type="component" value="Unassembled WGS sequence"/>
</dbReference>
<dbReference type="EMBL" id="CAUYUE010000005">
    <property type="protein sequence ID" value="CAK0778531.1"/>
    <property type="molecule type" value="Genomic_DNA"/>
</dbReference>
<comment type="caution">
    <text evidence="1">The sequence shown here is derived from an EMBL/GenBank/DDBJ whole genome shotgun (WGS) entry which is preliminary data.</text>
</comment>
<name>A0AAV1I6I2_9CHLO</name>
<dbReference type="InterPro" id="IPR023296">
    <property type="entry name" value="Glyco_hydro_beta-prop_sf"/>
</dbReference>
<keyword evidence="2" id="KW-1185">Reference proteome</keyword>
<evidence type="ECO:0000313" key="2">
    <source>
        <dbReference type="Proteomes" id="UP001314263"/>
    </source>
</evidence>
<gene>
    <name evidence="1" type="ORF">CVIRNUC_004613</name>
</gene>
<protein>
    <submittedName>
        <fullName evidence="1">Uncharacterized protein</fullName>
    </submittedName>
</protein>
<accession>A0AAV1I6I2</accession>